<reference evidence="2" key="1">
    <citation type="journal article" date="2022" name="bioRxiv">
        <title>Sequencing and chromosome-scale assembly of the giantPleurodeles waltlgenome.</title>
        <authorList>
            <person name="Brown T."/>
            <person name="Elewa A."/>
            <person name="Iarovenko S."/>
            <person name="Subramanian E."/>
            <person name="Araus A.J."/>
            <person name="Petzold A."/>
            <person name="Susuki M."/>
            <person name="Suzuki K.-i.T."/>
            <person name="Hayashi T."/>
            <person name="Toyoda A."/>
            <person name="Oliveira C."/>
            <person name="Osipova E."/>
            <person name="Leigh N.D."/>
            <person name="Simon A."/>
            <person name="Yun M.H."/>
        </authorList>
    </citation>
    <scope>NUCLEOTIDE SEQUENCE</scope>
    <source>
        <strain evidence="2">20211129_DDA</strain>
        <tissue evidence="2">Liver</tissue>
    </source>
</reference>
<name>A0AAV7TI05_PLEWA</name>
<dbReference type="Proteomes" id="UP001066276">
    <property type="component" value="Chromosome 3_2"/>
</dbReference>
<keyword evidence="3" id="KW-1185">Reference proteome</keyword>
<dbReference type="EMBL" id="JANPWB010000006">
    <property type="protein sequence ID" value="KAJ1176242.1"/>
    <property type="molecule type" value="Genomic_DNA"/>
</dbReference>
<dbReference type="AlphaFoldDB" id="A0AAV7TI05"/>
<organism evidence="2 3">
    <name type="scientific">Pleurodeles waltl</name>
    <name type="common">Iberian ribbed newt</name>
    <dbReference type="NCBI Taxonomy" id="8319"/>
    <lineage>
        <taxon>Eukaryota</taxon>
        <taxon>Metazoa</taxon>
        <taxon>Chordata</taxon>
        <taxon>Craniata</taxon>
        <taxon>Vertebrata</taxon>
        <taxon>Euteleostomi</taxon>
        <taxon>Amphibia</taxon>
        <taxon>Batrachia</taxon>
        <taxon>Caudata</taxon>
        <taxon>Salamandroidea</taxon>
        <taxon>Salamandridae</taxon>
        <taxon>Pleurodelinae</taxon>
        <taxon>Pleurodeles</taxon>
    </lineage>
</organism>
<feature type="compositionally biased region" description="Basic residues" evidence="1">
    <location>
        <begin position="53"/>
        <end position="68"/>
    </location>
</feature>
<proteinExistence type="predicted"/>
<feature type="region of interest" description="Disordered" evidence="1">
    <location>
        <begin position="1"/>
        <end position="68"/>
    </location>
</feature>
<accession>A0AAV7TI05</accession>
<evidence type="ECO:0000313" key="3">
    <source>
        <dbReference type="Proteomes" id="UP001066276"/>
    </source>
</evidence>
<gene>
    <name evidence="2" type="ORF">NDU88_001524</name>
</gene>
<sequence>MSHWRAGCVHPQQRAKRYRELGPAPSPRRTTERGVRSSAHLLRGLRAQVPHKAGFHKHVRAPRIRARP</sequence>
<evidence type="ECO:0000313" key="2">
    <source>
        <dbReference type="EMBL" id="KAJ1176242.1"/>
    </source>
</evidence>
<evidence type="ECO:0000256" key="1">
    <source>
        <dbReference type="SAM" id="MobiDB-lite"/>
    </source>
</evidence>
<comment type="caution">
    <text evidence="2">The sequence shown here is derived from an EMBL/GenBank/DDBJ whole genome shotgun (WGS) entry which is preliminary data.</text>
</comment>
<protein>
    <submittedName>
        <fullName evidence="2">Uncharacterized protein</fullName>
    </submittedName>
</protein>